<dbReference type="AlphaFoldDB" id="A0A1H3GR77"/>
<dbReference type="Proteomes" id="UP000199249">
    <property type="component" value="Unassembled WGS sequence"/>
</dbReference>
<name>A0A1H3GR77_9BACT</name>
<dbReference type="EMBL" id="FNOV01000005">
    <property type="protein sequence ID" value="SDY05138.1"/>
    <property type="molecule type" value="Genomic_DNA"/>
</dbReference>
<protein>
    <submittedName>
        <fullName evidence="1">Uncharacterized protein</fullName>
    </submittedName>
</protein>
<keyword evidence="2" id="KW-1185">Reference proteome</keyword>
<accession>A0A1H3GR77</accession>
<proteinExistence type="predicted"/>
<evidence type="ECO:0000313" key="2">
    <source>
        <dbReference type="Proteomes" id="UP000199249"/>
    </source>
</evidence>
<dbReference type="RefSeq" id="WP_092739145.1">
    <property type="nucleotide sequence ID" value="NZ_FNOV01000005.1"/>
</dbReference>
<dbReference type="OrthoDB" id="1352315at2"/>
<organism evidence="1 2">
    <name type="scientific">Hymenobacter psychrophilus</name>
    <dbReference type="NCBI Taxonomy" id="651662"/>
    <lineage>
        <taxon>Bacteria</taxon>
        <taxon>Pseudomonadati</taxon>
        <taxon>Bacteroidota</taxon>
        <taxon>Cytophagia</taxon>
        <taxon>Cytophagales</taxon>
        <taxon>Hymenobacteraceae</taxon>
        <taxon>Hymenobacter</taxon>
    </lineage>
</organism>
<reference evidence="2" key="1">
    <citation type="submission" date="2016-10" db="EMBL/GenBank/DDBJ databases">
        <authorList>
            <person name="Varghese N."/>
            <person name="Submissions S."/>
        </authorList>
    </citation>
    <scope>NUCLEOTIDE SEQUENCE [LARGE SCALE GENOMIC DNA]</scope>
    <source>
        <strain evidence="2">CGMCC 1.8975</strain>
    </source>
</reference>
<gene>
    <name evidence="1" type="ORF">SAMN04488069_105114</name>
</gene>
<sequence>MKRYTVRQKEFLSNLEKATGELIAAEENDLSPMFQIVLMEESGRSKSSIDDVMEYGIFRNNNFSEKTMTKYEVVELLTAPNDKFPLWIKIRLDVRGIIELTVSKRFRTFRELHNRETGHPPFVLWA</sequence>
<dbReference type="STRING" id="651662.SAMN04488069_105114"/>
<evidence type="ECO:0000313" key="1">
    <source>
        <dbReference type="EMBL" id="SDY05138.1"/>
    </source>
</evidence>